<reference evidence="7 8" key="1">
    <citation type="journal article" date="2009" name="Int. J. Syst. Evol. Microbiol.">
        <title>Transfer of Teichococcus ludipueritiae and Muricoccus roseus to the genus Roseomonas, as Roseomonas ludipueritiae comb. nov. and Roseomonas rosea comb. nov., respectively, and emended description of the genus Roseomonas.</title>
        <authorList>
            <person name="Sanchez-Porro C."/>
            <person name="Gallego V."/>
            <person name="Busse H.J."/>
            <person name="Kampfer P."/>
            <person name="Ventosa A."/>
        </authorList>
    </citation>
    <scope>NUCLEOTIDE SEQUENCE [LARGE SCALE GENOMIC DNA]</scope>
    <source>
        <strain evidence="7 8">DSM 14915</strain>
    </source>
</reference>
<dbReference type="SUPFAM" id="SSF55874">
    <property type="entry name" value="ATPase domain of HSP90 chaperone/DNA topoisomerase II/histidine kinase"/>
    <property type="match status" value="1"/>
</dbReference>
<dbReference type="InterPro" id="IPR003594">
    <property type="entry name" value="HATPase_dom"/>
</dbReference>
<dbReference type="Gene3D" id="3.30.565.10">
    <property type="entry name" value="Histidine kinase-like ATPase, C-terminal domain"/>
    <property type="match status" value="1"/>
</dbReference>
<dbReference type="CDD" id="cd00082">
    <property type="entry name" value="HisKA"/>
    <property type="match status" value="1"/>
</dbReference>
<proteinExistence type="predicted"/>
<organism evidence="7 8">
    <name type="scientific">Pseudoroseomonas ludipueritiae</name>
    <dbReference type="NCBI Taxonomy" id="198093"/>
    <lineage>
        <taxon>Bacteria</taxon>
        <taxon>Pseudomonadati</taxon>
        <taxon>Pseudomonadota</taxon>
        <taxon>Alphaproteobacteria</taxon>
        <taxon>Acetobacterales</taxon>
        <taxon>Acetobacteraceae</taxon>
        <taxon>Pseudoroseomonas</taxon>
    </lineage>
</organism>
<dbReference type="PRINTS" id="PR00344">
    <property type="entry name" value="BCTRLSENSOR"/>
</dbReference>
<dbReference type="CDD" id="cd16922">
    <property type="entry name" value="HATPase_EvgS-ArcB-TorS-like"/>
    <property type="match status" value="1"/>
</dbReference>
<dbReference type="SMART" id="SM00091">
    <property type="entry name" value="PAS"/>
    <property type="match status" value="4"/>
</dbReference>
<dbReference type="SUPFAM" id="SSF55785">
    <property type="entry name" value="PYP-like sensor domain (PAS domain)"/>
    <property type="match status" value="4"/>
</dbReference>
<feature type="domain" description="Histidine kinase" evidence="6">
    <location>
        <begin position="524"/>
        <end position="741"/>
    </location>
</feature>
<evidence type="ECO:0000256" key="1">
    <source>
        <dbReference type="ARBA" id="ARBA00000085"/>
    </source>
</evidence>
<evidence type="ECO:0000256" key="4">
    <source>
        <dbReference type="ARBA" id="ARBA00022679"/>
    </source>
</evidence>
<dbReference type="RefSeq" id="WP_187780782.1">
    <property type="nucleotide sequence ID" value="NZ_JACTUZ010000181.1"/>
</dbReference>
<evidence type="ECO:0000259" key="6">
    <source>
        <dbReference type="PROSITE" id="PS50109"/>
    </source>
</evidence>
<dbReference type="SMART" id="SM00387">
    <property type="entry name" value="HATPase_c"/>
    <property type="match status" value="1"/>
</dbReference>
<keyword evidence="5" id="KW-0418">Kinase</keyword>
<dbReference type="PANTHER" id="PTHR43047">
    <property type="entry name" value="TWO-COMPONENT HISTIDINE PROTEIN KINASE"/>
    <property type="match status" value="1"/>
</dbReference>
<gene>
    <name evidence="7" type="ORF">IBL25_22780</name>
</gene>
<name>A0ABR7RDN1_9PROT</name>
<dbReference type="PROSITE" id="PS50109">
    <property type="entry name" value="HIS_KIN"/>
    <property type="match status" value="1"/>
</dbReference>
<dbReference type="Pfam" id="PF00512">
    <property type="entry name" value="HisKA"/>
    <property type="match status" value="1"/>
</dbReference>
<dbReference type="InterPro" id="IPR004358">
    <property type="entry name" value="Sig_transdc_His_kin-like_C"/>
</dbReference>
<keyword evidence="4" id="KW-0808">Transferase</keyword>
<accession>A0ABR7RDN1</accession>
<dbReference type="InterPro" id="IPR036890">
    <property type="entry name" value="HATPase_C_sf"/>
</dbReference>
<keyword evidence="8" id="KW-1185">Reference proteome</keyword>
<dbReference type="InterPro" id="IPR035965">
    <property type="entry name" value="PAS-like_dom_sf"/>
</dbReference>
<evidence type="ECO:0000256" key="3">
    <source>
        <dbReference type="ARBA" id="ARBA00022553"/>
    </source>
</evidence>
<keyword evidence="3" id="KW-0597">Phosphoprotein</keyword>
<comment type="caution">
    <text evidence="7">The sequence shown here is derived from an EMBL/GenBank/DDBJ whole genome shotgun (WGS) entry which is preliminary data.</text>
</comment>
<evidence type="ECO:0000256" key="2">
    <source>
        <dbReference type="ARBA" id="ARBA00012438"/>
    </source>
</evidence>
<dbReference type="InterPro" id="IPR036097">
    <property type="entry name" value="HisK_dim/P_sf"/>
</dbReference>
<dbReference type="Pfam" id="PF02518">
    <property type="entry name" value="HATPase_c"/>
    <property type="match status" value="1"/>
</dbReference>
<dbReference type="SMART" id="SM00388">
    <property type="entry name" value="HisKA"/>
    <property type="match status" value="1"/>
</dbReference>
<sequence>MTCRLEQAEAALQLVLAMPGAVVVYGAGGEVLLANAAAAAMLAMPPGASLAGMTAADVTRRLAELGFYGPGEREAQLRRALDADPAASHRRLLCATDGRWYEMAFLPLPGGRRAMVTTDITQYRQAEIAAWERLRLTDAALRQNPSGIGIYDREMRLMLHNDAYESLLNVAPGSLRIGMSFDEVTDAVISGMAGDAEGQAGFEARRHVDRSQSNQFLHLRSDGVAMRAISQPLSDGGFMVVLEDVTPLHAAEAEAKRRADLLDAVLAALPHSVCVYGADSRLLMVNAACRRIFKDDEVAIGDHLLDTLRRREEGGIFMDRRDPEETFRRRFNFNRPPVIRMCADGTVLTGITAPLPDGGHISVISDITALHRAEFEAQRRAALLQVMMDSMRHGICLFDRDCQVVAVNRLACTLTGLSEQELAPGAALEDLRRIQLERGQFGAGQAGVDVFKWRAQRVAPNLEAYTRVTADGRCIEVSTDPTPDGGFVRIYSDVTAERRAVAEIERARIAAEEASSAKTRFLATMSHELRTPLNAVIGFSEALVDEVDPQNVQEFARTILEAGRHLLSLIDEVLAVAQAGAGALQIELRPLYLPSILEGILRLMRPAAEAAEVSLALEPLPALPRANADERRLRQILLNLTANALKFTPMGGSVTLGASLPQPDVVEITVSDTGIGIAADQLERAFEPFVQLETSHARRYGGSGLGLYLARALAHAMEATLVLDSERGSGTVARLRLKAVKP</sequence>
<dbReference type="Gene3D" id="3.30.450.20">
    <property type="entry name" value="PAS domain"/>
    <property type="match status" value="4"/>
</dbReference>
<dbReference type="SUPFAM" id="SSF47384">
    <property type="entry name" value="Homodimeric domain of signal transducing histidine kinase"/>
    <property type="match status" value="1"/>
</dbReference>
<evidence type="ECO:0000256" key="5">
    <source>
        <dbReference type="ARBA" id="ARBA00022777"/>
    </source>
</evidence>
<protein>
    <recommendedName>
        <fullName evidence="2">histidine kinase</fullName>
        <ecNumber evidence="2">2.7.13.3</ecNumber>
    </recommendedName>
</protein>
<dbReference type="InterPro" id="IPR005467">
    <property type="entry name" value="His_kinase_dom"/>
</dbReference>
<evidence type="ECO:0000313" key="8">
    <source>
        <dbReference type="Proteomes" id="UP000603940"/>
    </source>
</evidence>
<evidence type="ECO:0000313" key="7">
    <source>
        <dbReference type="EMBL" id="MBC9179774.1"/>
    </source>
</evidence>
<dbReference type="EC" id="2.7.13.3" evidence="2"/>
<dbReference type="Gene3D" id="1.10.287.130">
    <property type="match status" value="1"/>
</dbReference>
<dbReference type="Proteomes" id="UP000603940">
    <property type="component" value="Unassembled WGS sequence"/>
</dbReference>
<comment type="catalytic activity">
    <reaction evidence="1">
        <text>ATP + protein L-histidine = ADP + protein N-phospho-L-histidine.</text>
        <dbReference type="EC" id="2.7.13.3"/>
    </reaction>
</comment>
<dbReference type="Pfam" id="PF12860">
    <property type="entry name" value="PAS_7"/>
    <property type="match status" value="4"/>
</dbReference>
<dbReference type="InterPro" id="IPR000014">
    <property type="entry name" value="PAS"/>
</dbReference>
<dbReference type="EMBL" id="JACTUZ010000181">
    <property type="protein sequence ID" value="MBC9179774.1"/>
    <property type="molecule type" value="Genomic_DNA"/>
</dbReference>
<dbReference type="InterPro" id="IPR003661">
    <property type="entry name" value="HisK_dim/P_dom"/>
</dbReference>